<dbReference type="RefSeq" id="XP_022345277.1">
    <property type="nucleotide sequence ID" value="XM_022489569.1"/>
</dbReference>
<dbReference type="PROSITE" id="PS51186">
    <property type="entry name" value="GNAT"/>
    <property type="match status" value="1"/>
</dbReference>
<dbReference type="Gene3D" id="3.40.630.30">
    <property type="match status" value="1"/>
</dbReference>
<dbReference type="PANTHER" id="PTHR10545">
    <property type="entry name" value="DIAMINE N-ACETYLTRANSFERASE"/>
    <property type="match status" value="1"/>
</dbReference>
<gene>
    <name evidence="6 7" type="primary">LOC111137874</name>
</gene>
<dbReference type="SUPFAM" id="SSF55729">
    <property type="entry name" value="Acyl-CoA N-acyltransferases (Nat)"/>
    <property type="match status" value="1"/>
</dbReference>
<dbReference type="Proteomes" id="UP000694844">
    <property type="component" value="Chromosome 5"/>
</dbReference>
<dbReference type="PANTHER" id="PTHR10545:SF29">
    <property type="entry name" value="GH14572P-RELATED"/>
    <property type="match status" value="1"/>
</dbReference>
<dbReference type="CDD" id="cd04301">
    <property type="entry name" value="NAT_SF"/>
    <property type="match status" value="1"/>
</dbReference>
<evidence type="ECO:0000313" key="6">
    <source>
        <dbReference type="RefSeq" id="XP_022345277.1"/>
    </source>
</evidence>
<keyword evidence="3" id="KW-0012">Acyltransferase</keyword>
<dbReference type="KEGG" id="cvn:111137874"/>
<evidence type="ECO:0000256" key="2">
    <source>
        <dbReference type="ARBA" id="ARBA00022679"/>
    </source>
</evidence>
<dbReference type="GeneID" id="111137874"/>
<dbReference type="InterPro" id="IPR051016">
    <property type="entry name" value="Diverse_Substrate_AcTransf"/>
</dbReference>
<dbReference type="Pfam" id="PF00583">
    <property type="entry name" value="Acetyltransf_1"/>
    <property type="match status" value="1"/>
</dbReference>
<name>A0A8B8EZB7_CRAVI</name>
<protein>
    <submittedName>
        <fullName evidence="6 7">Diamine acetyltransferase 2-like</fullName>
    </submittedName>
</protein>
<dbReference type="FunFam" id="3.40.630.30:FF:000064">
    <property type="entry name" value="GNAT family acetyltransferase"/>
    <property type="match status" value="1"/>
</dbReference>
<evidence type="ECO:0000259" key="4">
    <source>
        <dbReference type="PROSITE" id="PS51186"/>
    </source>
</evidence>
<evidence type="ECO:0000313" key="7">
    <source>
        <dbReference type="RefSeq" id="XP_022345278.1"/>
    </source>
</evidence>
<dbReference type="AlphaFoldDB" id="A0A8B8EZB7"/>
<reference evidence="6 7" key="1">
    <citation type="submission" date="2025-04" db="UniProtKB">
        <authorList>
            <consortium name="RefSeq"/>
        </authorList>
    </citation>
    <scope>IDENTIFICATION</scope>
    <source>
        <tissue evidence="6 7">Whole sample</tissue>
    </source>
</reference>
<evidence type="ECO:0000313" key="5">
    <source>
        <dbReference type="Proteomes" id="UP000694844"/>
    </source>
</evidence>
<evidence type="ECO:0000256" key="1">
    <source>
        <dbReference type="ARBA" id="ARBA00008694"/>
    </source>
</evidence>
<sequence>MSTVVRKAIETDCQGILDLIMELAVYEKMEDQVKMKVETLREDGFGADKYFQCNVAENQENGTTKLIGYVLYYYIYSTWEGKCLYMEDLYVSPEYRGRGVGSKLMGSVCKVAIQKKCARVHFAVLGWNTPSIDYYKRQGAVDLTDVEDWHLFRLTGSAIEKMAAKCDAV</sequence>
<feature type="domain" description="N-acetyltransferase" evidence="4">
    <location>
        <begin position="3"/>
        <end position="165"/>
    </location>
</feature>
<evidence type="ECO:0000256" key="3">
    <source>
        <dbReference type="ARBA" id="ARBA00023315"/>
    </source>
</evidence>
<proteinExistence type="inferred from homology"/>
<dbReference type="InterPro" id="IPR000182">
    <property type="entry name" value="GNAT_dom"/>
</dbReference>
<dbReference type="InterPro" id="IPR016181">
    <property type="entry name" value="Acyl_CoA_acyltransferase"/>
</dbReference>
<dbReference type="OrthoDB" id="7305308at2759"/>
<keyword evidence="5" id="KW-1185">Reference proteome</keyword>
<dbReference type="RefSeq" id="XP_022345278.1">
    <property type="nucleotide sequence ID" value="XM_022489570.1"/>
</dbReference>
<dbReference type="GO" id="GO:0008080">
    <property type="term" value="F:N-acetyltransferase activity"/>
    <property type="evidence" value="ECO:0007669"/>
    <property type="project" value="UniProtKB-ARBA"/>
</dbReference>
<keyword evidence="2" id="KW-0808">Transferase</keyword>
<accession>A0A8B8EZB7</accession>
<organism evidence="5 6">
    <name type="scientific">Crassostrea virginica</name>
    <name type="common">Eastern oyster</name>
    <dbReference type="NCBI Taxonomy" id="6565"/>
    <lineage>
        <taxon>Eukaryota</taxon>
        <taxon>Metazoa</taxon>
        <taxon>Spiralia</taxon>
        <taxon>Lophotrochozoa</taxon>
        <taxon>Mollusca</taxon>
        <taxon>Bivalvia</taxon>
        <taxon>Autobranchia</taxon>
        <taxon>Pteriomorphia</taxon>
        <taxon>Ostreida</taxon>
        <taxon>Ostreoidea</taxon>
        <taxon>Ostreidae</taxon>
        <taxon>Crassostrea</taxon>
    </lineage>
</organism>
<comment type="similarity">
    <text evidence="1">Belongs to the acetyltransferase family.</text>
</comment>